<evidence type="ECO:0000313" key="3">
    <source>
        <dbReference type="WBParaSite" id="OFLC_0000972401-mRNA-1"/>
    </source>
</evidence>
<gene>
    <name evidence="1" type="ORF">OFLC_LOCUS9726</name>
</gene>
<dbReference type="AlphaFoldDB" id="A0A183HQG3"/>
<evidence type="ECO:0000313" key="2">
    <source>
        <dbReference type="Proteomes" id="UP000267606"/>
    </source>
</evidence>
<sequence length="66" mass="7527">MENILLLNYVYDHTTLKARHLVRSVKLSNVGPATLGLVSTLDRRRPVNPRCCRHLLLFPKTFAIAI</sequence>
<name>A0A183HQG3_9BILA</name>
<evidence type="ECO:0000313" key="1">
    <source>
        <dbReference type="EMBL" id="VDO62818.1"/>
    </source>
</evidence>
<dbReference type="Proteomes" id="UP000267606">
    <property type="component" value="Unassembled WGS sequence"/>
</dbReference>
<protein>
    <submittedName>
        <fullName evidence="1 3">Uncharacterized protein</fullName>
    </submittedName>
</protein>
<dbReference type="EMBL" id="UZAJ01012249">
    <property type="protein sequence ID" value="VDO62818.1"/>
    <property type="molecule type" value="Genomic_DNA"/>
</dbReference>
<accession>A0A183HQG3</accession>
<proteinExistence type="predicted"/>
<dbReference type="WBParaSite" id="OFLC_0000972401-mRNA-1">
    <property type="protein sequence ID" value="OFLC_0000972401-mRNA-1"/>
    <property type="gene ID" value="OFLC_0000972401"/>
</dbReference>
<organism evidence="3">
    <name type="scientific">Onchocerca flexuosa</name>
    <dbReference type="NCBI Taxonomy" id="387005"/>
    <lineage>
        <taxon>Eukaryota</taxon>
        <taxon>Metazoa</taxon>
        <taxon>Ecdysozoa</taxon>
        <taxon>Nematoda</taxon>
        <taxon>Chromadorea</taxon>
        <taxon>Rhabditida</taxon>
        <taxon>Spirurina</taxon>
        <taxon>Spiruromorpha</taxon>
        <taxon>Filarioidea</taxon>
        <taxon>Onchocercidae</taxon>
        <taxon>Onchocerca</taxon>
    </lineage>
</organism>
<reference evidence="1 2" key="2">
    <citation type="submission" date="2018-11" db="EMBL/GenBank/DDBJ databases">
        <authorList>
            <consortium name="Pathogen Informatics"/>
        </authorList>
    </citation>
    <scope>NUCLEOTIDE SEQUENCE [LARGE SCALE GENOMIC DNA]</scope>
</reference>
<keyword evidence="2" id="KW-1185">Reference proteome</keyword>
<reference evidence="3" key="1">
    <citation type="submission" date="2016-06" db="UniProtKB">
        <authorList>
            <consortium name="WormBaseParasite"/>
        </authorList>
    </citation>
    <scope>IDENTIFICATION</scope>
</reference>